<dbReference type="AlphaFoldDB" id="H8G8F2"/>
<feature type="domain" description="Endoribonuclease L-PSP/chorismate mutase-like" evidence="1">
    <location>
        <begin position="12"/>
        <end position="125"/>
    </location>
</feature>
<dbReference type="HOGENOM" id="CLU_104845_1_0_11"/>
<sequence length="147" mass="15667">MTHSELAGLSVPTPQGHYRPVRRCGDILATAGMTPRVRGEMRYPGRVGAELSLDDARDAARIAVRNALMALTVEDEGLQRVRLLRMTVYVSAVDGFAEHSAVADAASDVVVRVLGERGACARSAIGVASLPGRACVEIELTALVEQR</sequence>
<dbReference type="RefSeq" id="WP_005438146.1">
    <property type="nucleotide sequence ID" value="NZ_CM001466.1"/>
</dbReference>
<dbReference type="Gene3D" id="3.30.1330.40">
    <property type="entry name" value="RutC-like"/>
    <property type="match status" value="1"/>
</dbReference>
<evidence type="ECO:0000313" key="3">
    <source>
        <dbReference type="Proteomes" id="UP000004705"/>
    </source>
</evidence>
<dbReference type="InterPro" id="IPR013813">
    <property type="entry name" value="Endoribo_LPSP/chorism_mut-like"/>
</dbReference>
<accession>H8G8F2</accession>
<dbReference type="InterPro" id="IPR035959">
    <property type="entry name" value="RutC-like_sf"/>
</dbReference>
<protein>
    <submittedName>
        <fullName evidence="2">Translation initiation inhibitor, yjgF family</fullName>
    </submittedName>
</protein>
<dbReference type="EMBL" id="CM001466">
    <property type="protein sequence ID" value="EHY87386.1"/>
    <property type="molecule type" value="Genomic_DNA"/>
</dbReference>
<dbReference type="SUPFAM" id="SSF55298">
    <property type="entry name" value="YjgF-like"/>
    <property type="match status" value="1"/>
</dbReference>
<evidence type="ECO:0000259" key="1">
    <source>
        <dbReference type="Pfam" id="PF14588"/>
    </source>
</evidence>
<dbReference type="Proteomes" id="UP000004705">
    <property type="component" value="Chromosome"/>
</dbReference>
<dbReference type="PANTHER" id="PTHR43760">
    <property type="entry name" value="ENDORIBONUCLEASE-RELATED"/>
    <property type="match status" value="1"/>
</dbReference>
<name>H8G8F2_9PSEU</name>
<dbReference type="Pfam" id="PF14588">
    <property type="entry name" value="YjgF_endoribonc"/>
    <property type="match status" value="1"/>
</dbReference>
<gene>
    <name evidence="2" type="ORF">SacazDRAFT_00412</name>
</gene>
<evidence type="ECO:0000313" key="2">
    <source>
        <dbReference type="EMBL" id="EHY87386.1"/>
    </source>
</evidence>
<reference evidence="2 3" key="1">
    <citation type="journal article" date="2012" name="Stand. Genomic Sci.">
        <title>Genome sequence of the soil bacterium Saccharomonospora azurea type strain (NA-128(T)).</title>
        <authorList>
            <person name="Klenk H.P."/>
            <person name="Held B."/>
            <person name="Lucas S."/>
            <person name="Lapidus A."/>
            <person name="Copeland A."/>
            <person name="Hammon N."/>
            <person name="Pitluck S."/>
            <person name="Goodwin L.A."/>
            <person name="Han C."/>
            <person name="Tapia R."/>
            <person name="Brambilla E.M."/>
            <person name="Potter G."/>
            <person name="Land M."/>
            <person name="Ivanova N."/>
            <person name="Rohde M."/>
            <person name="Goker M."/>
            <person name="Detter J.C."/>
            <person name="Kyrpides N.C."/>
            <person name="Woyke T."/>
        </authorList>
    </citation>
    <scope>NUCLEOTIDE SEQUENCE [LARGE SCALE GENOMIC DNA]</scope>
    <source>
        <strain evidence="2 3">NA-128</strain>
    </source>
</reference>
<dbReference type="OrthoDB" id="9806229at2"/>
<organism evidence="2 3">
    <name type="scientific">Saccharomonospora azurea NA-128</name>
    <dbReference type="NCBI Taxonomy" id="882081"/>
    <lineage>
        <taxon>Bacteria</taxon>
        <taxon>Bacillati</taxon>
        <taxon>Actinomycetota</taxon>
        <taxon>Actinomycetes</taxon>
        <taxon>Pseudonocardiales</taxon>
        <taxon>Pseudonocardiaceae</taxon>
        <taxon>Saccharomonospora</taxon>
    </lineage>
</organism>
<dbReference type="PANTHER" id="PTHR43760:SF1">
    <property type="entry name" value="ENDORIBONUCLEASE L-PSP_CHORISMATE MUTASE-LIKE DOMAIN-CONTAINING PROTEIN"/>
    <property type="match status" value="1"/>
</dbReference>
<proteinExistence type="predicted"/>
<dbReference type="CDD" id="cd02199">
    <property type="entry name" value="YjgF_YER057c_UK114_like_1"/>
    <property type="match status" value="1"/>
</dbReference>
<keyword evidence="3" id="KW-1185">Reference proteome</keyword>